<proteinExistence type="predicted"/>
<feature type="transmembrane region" description="Helical" evidence="2">
    <location>
        <begin position="1392"/>
        <end position="1416"/>
    </location>
</feature>
<sequence>MAYWRTVAVDQSDQNESDSKLKKIEDSKRPYICAMEDDWEGVKQYYQNKPDELLIPITVDKDTAFQLAASCCSKSQVRRVLEMLISLLSSTSYDPRRALRKPNNTRNNTLHEVSLSGSVEAAEYLVSNFNEPVELEGKVIVSSSAGGNDDKENDALPLLETRNDLGETPLFRAAALGHTDLVNFYARKLRENNPDNLFRHFYRNDKLSILHVAVIEQRFETAFWLLENYKYLAHQKEDKGLTCLQLLAQMPTAFEPQFQRSKWKMLIYYWLPDGGDVVTPNQKDDVEINLDSNQMRCQPIFRNKLAGFARVYSSLWDSLAKRGPQPGIIYRIWKDKKNKKWLEKLIHELVKTDYSCLSTNEQVNPKTISLGSNLCKKKKAAEETSKSDNGKGDDGSEKGWEAAKTSKPDKGKGNDGGEKRAEAAKPSISDKAATYEIYNFTPLLIATITGIMPIVEEILEQHPQAVDHVNYNERNILHLAIKNRRKEILNLIKSKPTVMSRLKNWIDCDGNTILHQAADRSYYSIALSQKLIGPAMQLQAELRWMLDKTAEELFNDQHNGLLKLAQGWIKDTAQSCSTVAVLVATVVFAAAYAIPGGTNDQNGLPVFQDDPLFLLFTCMDVVAIACSLSSVAFFLSVLSSPLEYPFFVNSLPRKVMIGFILLFLSMATTMLAFAATILLLIRIEKKWTKSILYPIAFFPVPLFSLLQFPMYQFLIPLTLPSRLFQEEINMGQAKDMEYQRTHTVQPDQIEIEFQEEELSRIEELKKPYEFAMEDNWEGMKEYYKEYPEKLLRPMTLDGDNVLHLAASCGSKSQGKRVLEYLVNISENSSSYEKRISLRVQNNDGNNALHQVGVSGSVEAAEFLVSNFNEPVKVSFTIDDGDNDAQPLLWTRNHLGETPLYRTAALGHTDLVKFYAAILETDNPYVLPMQFKRNDNMSILRMAVIAQHFETALWLLKNYNFLAQQRDDEGLTSLQLLAQMPRAFVPQFQQSQWKMLIYHCTYRYSTAMYTSLPGGGDVVTPNQKDDMESNMDSNHPRQSIFRNKLAAFAAKAYYSLWDTLAEGGLQGGIIYKIWKDKKNKKSLEKLIPILVKSDYSWLRNSRKPKTKTIYLGSVKDDDGGKKGKAAAQTTKTDMGNGDDGGEKEKAAAQTANTDMGNGDEGGKKEKVAAQTAETDMGNGEDGGEKGKAAAEAIQPDKGATNKVYNSTPLLIATVTGIVPIVKAILKHHPQAAEHVNYNERNILHLAIKYRQKPILNLIRSKPTVLSRLNERIDCDGNTILHQAADRSYYTIALSQNLIGPAMQLQAELRWFMRVEEILPPHYSMHHNKKELTAEELFYYEHNELLKSAQEWIKETAQSCSTVAVLVATVVFAAAYAIPGGNDQNGRPIFQDDPLFLLFTCMDVVAIACSLSSVAFFLSVLSSPLEYPLFISSLPRKIMTGFVLLFLSMATTMLAFAATILLLIRVEKKWTKSLLYPIAFFPVPLFGLLQFPMYHSFRVMFQKIDAWVLNPFRCILSFSKKRSIWGKRKNVWFKFTILPHKLLLDLSYHLNISVGFFFFCPQYNVTILLCIRLKYREIRKSNVFPSLHSSFNPPSIFWIGIENYNMLEYFYNVLLIN</sequence>
<protein>
    <recommendedName>
        <fullName evidence="3">PGG domain-containing protein</fullName>
    </recommendedName>
</protein>
<gene>
    <name evidence="4" type="ORF">DVH24_016925</name>
</gene>
<organism evidence="4 5">
    <name type="scientific">Malus domestica</name>
    <name type="common">Apple</name>
    <name type="synonym">Pyrus malus</name>
    <dbReference type="NCBI Taxonomy" id="3750"/>
    <lineage>
        <taxon>Eukaryota</taxon>
        <taxon>Viridiplantae</taxon>
        <taxon>Streptophyta</taxon>
        <taxon>Embryophyta</taxon>
        <taxon>Tracheophyta</taxon>
        <taxon>Spermatophyta</taxon>
        <taxon>Magnoliopsida</taxon>
        <taxon>eudicotyledons</taxon>
        <taxon>Gunneridae</taxon>
        <taxon>Pentapetalae</taxon>
        <taxon>rosids</taxon>
        <taxon>fabids</taxon>
        <taxon>Rosales</taxon>
        <taxon>Rosaceae</taxon>
        <taxon>Amygdaloideae</taxon>
        <taxon>Maleae</taxon>
        <taxon>Malus</taxon>
    </lineage>
</organism>
<feature type="transmembrane region" description="Helical" evidence="2">
    <location>
        <begin position="579"/>
        <end position="599"/>
    </location>
</feature>
<feature type="domain" description="PGG" evidence="3">
    <location>
        <begin position="1349"/>
        <end position="1459"/>
    </location>
</feature>
<feature type="transmembrane region" description="Helical" evidence="2">
    <location>
        <begin position="655"/>
        <end position="680"/>
    </location>
</feature>
<keyword evidence="2" id="KW-0812">Transmembrane</keyword>
<dbReference type="SUPFAM" id="SSF48403">
    <property type="entry name" value="Ankyrin repeat"/>
    <property type="match status" value="4"/>
</dbReference>
<dbReference type="EMBL" id="RDQH01000336">
    <property type="protein sequence ID" value="RXH85872.1"/>
    <property type="molecule type" value="Genomic_DNA"/>
</dbReference>
<dbReference type="STRING" id="3750.A0A498IVK7"/>
<dbReference type="Pfam" id="PF13962">
    <property type="entry name" value="PGG"/>
    <property type="match status" value="2"/>
</dbReference>
<evidence type="ECO:0000256" key="2">
    <source>
        <dbReference type="SAM" id="Phobius"/>
    </source>
</evidence>
<evidence type="ECO:0000313" key="4">
    <source>
        <dbReference type="EMBL" id="RXH85872.1"/>
    </source>
</evidence>
<dbReference type="InterPro" id="IPR026961">
    <property type="entry name" value="PGG_dom"/>
</dbReference>
<feature type="transmembrane region" description="Helical" evidence="2">
    <location>
        <begin position="1472"/>
        <end position="1491"/>
    </location>
</feature>
<feature type="region of interest" description="Disordered" evidence="1">
    <location>
        <begin position="380"/>
        <end position="425"/>
    </location>
</feature>
<feature type="transmembrane region" description="Helical" evidence="2">
    <location>
        <begin position="1361"/>
        <end position="1380"/>
    </location>
</feature>
<feature type="transmembrane region" description="Helical" evidence="2">
    <location>
        <begin position="1546"/>
        <end position="1569"/>
    </location>
</feature>
<dbReference type="PANTHER" id="PTHR24177">
    <property type="entry name" value="CASKIN"/>
    <property type="match status" value="1"/>
</dbReference>
<reference evidence="4 5" key="1">
    <citation type="submission" date="2018-10" db="EMBL/GenBank/DDBJ databases">
        <title>A high-quality apple genome assembly.</title>
        <authorList>
            <person name="Hu J."/>
        </authorList>
    </citation>
    <scope>NUCLEOTIDE SEQUENCE [LARGE SCALE GENOMIC DNA]</scope>
    <source>
        <strain evidence="5">cv. HFTH1</strain>
        <tissue evidence="4">Young leaf</tissue>
    </source>
</reference>
<comment type="caution">
    <text evidence="4">The sequence shown here is derived from an EMBL/GenBank/DDBJ whole genome shotgun (WGS) entry which is preliminary data.</text>
</comment>
<feature type="region of interest" description="Disordered" evidence="1">
    <location>
        <begin position="1108"/>
        <end position="1167"/>
    </location>
</feature>
<feature type="transmembrane region" description="Helical" evidence="2">
    <location>
        <begin position="692"/>
        <end position="714"/>
    </location>
</feature>
<dbReference type="Gene3D" id="1.25.40.20">
    <property type="entry name" value="Ankyrin repeat-containing domain"/>
    <property type="match status" value="4"/>
</dbReference>
<dbReference type="Proteomes" id="UP000290289">
    <property type="component" value="Chromosome 10"/>
</dbReference>
<feature type="compositionally biased region" description="Basic and acidic residues" evidence="1">
    <location>
        <begin position="380"/>
        <end position="423"/>
    </location>
</feature>
<accession>A0A498IVK7</accession>
<evidence type="ECO:0000313" key="5">
    <source>
        <dbReference type="Proteomes" id="UP000290289"/>
    </source>
</evidence>
<dbReference type="PANTHER" id="PTHR24177:SF215">
    <property type="entry name" value="PGG DOMAIN-CONTAINING PROTEIN"/>
    <property type="match status" value="1"/>
</dbReference>
<keyword evidence="5" id="KW-1185">Reference proteome</keyword>
<feature type="transmembrane region" description="Helical" evidence="2">
    <location>
        <begin position="1436"/>
        <end position="1460"/>
    </location>
</feature>
<feature type="transmembrane region" description="Helical" evidence="2">
    <location>
        <begin position="611"/>
        <end position="635"/>
    </location>
</feature>
<keyword evidence="2" id="KW-1133">Transmembrane helix</keyword>
<dbReference type="SMART" id="SM00248">
    <property type="entry name" value="ANK"/>
    <property type="match status" value="11"/>
</dbReference>
<feature type="domain" description="PGG" evidence="3">
    <location>
        <begin position="567"/>
        <end position="678"/>
    </location>
</feature>
<name>A0A498IVK7_MALDO</name>
<evidence type="ECO:0000256" key="1">
    <source>
        <dbReference type="SAM" id="MobiDB-lite"/>
    </source>
</evidence>
<dbReference type="GO" id="GO:0016020">
    <property type="term" value="C:membrane"/>
    <property type="evidence" value="ECO:0007669"/>
    <property type="project" value="TreeGrafter"/>
</dbReference>
<keyword evidence="2" id="KW-0472">Membrane</keyword>
<dbReference type="InterPro" id="IPR002110">
    <property type="entry name" value="Ankyrin_rpt"/>
</dbReference>
<evidence type="ECO:0000259" key="3">
    <source>
        <dbReference type="Pfam" id="PF13962"/>
    </source>
</evidence>
<dbReference type="InterPro" id="IPR036770">
    <property type="entry name" value="Ankyrin_rpt-contain_sf"/>
</dbReference>